<comment type="similarity">
    <text evidence="2 9">Belongs to the universal ribosomal protein uS15 family.</text>
</comment>
<evidence type="ECO:0000313" key="11">
    <source>
        <dbReference type="Proteomes" id="UP001230051"/>
    </source>
</evidence>
<keyword evidence="5" id="KW-0496">Mitochondrion</keyword>
<dbReference type="PANTHER" id="PTHR46685">
    <property type="entry name" value="28S RIBOSOMAL PROTEIN S15, MITOCHONDRIAL"/>
    <property type="match status" value="1"/>
</dbReference>
<evidence type="ECO:0000256" key="2">
    <source>
        <dbReference type="ARBA" id="ARBA00008434"/>
    </source>
</evidence>
<dbReference type="NCBIfam" id="TIGR00952">
    <property type="entry name" value="S15_bact"/>
    <property type="match status" value="1"/>
</dbReference>
<dbReference type="InterPro" id="IPR005290">
    <property type="entry name" value="Ribosomal_uS15_bac-type"/>
</dbReference>
<dbReference type="Gene3D" id="1.10.287.10">
    <property type="entry name" value="S15/NS1, RNA-binding"/>
    <property type="match status" value="1"/>
</dbReference>
<keyword evidence="6 9" id="KW-0687">Ribonucleoprotein</keyword>
<evidence type="ECO:0000256" key="9">
    <source>
        <dbReference type="RuleBase" id="RU003919"/>
    </source>
</evidence>
<proteinExistence type="inferred from homology"/>
<dbReference type="HAMAP" id="MF_01343_B">
    <property type="entry name" value="Ribosomal_uS15_B"/>
    <property type="match status" value="1"/>
</dbReference>
<dbReference type="EMBL" id="JAGXEW010000043">
    <property type="protein sequence ID" value="KAK1153043.1"/>
    <property type="molecule type" value="Genomic_DNA"/>
</dbReference>
<keyword evidence="3" id="KW-0809">Transit peptide</keyword>
<evidence type="ECO:0000256" key="3">
    <source>
        <dbReference type="ARBA" id="ARBA00022946"/>
    </source>
</evidence>
<reference evidence="10" key="1">
    <citation type="submission" date="2022-02" db="EMBL/GenBank/DDBJ databases">
        <title>Atlantic sturgeon de novo genome assembly.</title>
        <authorList>
            <person name="Stock M."/>
            <person name="Klopp C."/>
            <person name="Guiguen Y."/>
            <person name="Cabau C."/>
            <person name="Parinello H."/>
            <person name="Santidrian Yebra-Pimentel E."/>
            <person name="Kuhl H."/>
            <person name="Dirks R.P."/>
            <person name="Guessner J."/>
            <person name="Wuertz S."/>
            <person name="Du K."/>
            <person name="Schartl M."/>
        </authorList>
    </citation>
    <scope>NUCLEOTIDE SEQUENCE</scope>
    <source>
        <strain evidence="10">STURGEONOMICS-FGT-2020</strain>
        <tissue evidence="10">Whole blood</tissue>
    </source>
</reference>
<accession>A0AAD8CP21</accession>
<evidence type="ECO:0000256" key="4">
    <source>
        <dbReference type="ARBA" id="ARBA00022980"/>
    </source>
</evidence>
<protein>
    <recommendedName>
        <fullName evidence="7">Small ribosomal subunit protein uS15m</fullName>
    </recommendedName>
    <alternativeName>
        <fullName evidence="8">28S ribosomal protein S15, mitochondrial</fullName>
    </alternativeName>
</protein>
<dbReference type="InterPro" id="IPR052137">
    <property type="entry name" value="uS15_ribosomal"/>
</dbReference>
<dbReference type="GO" id="GO:0005763">
    <property type="term" value="C:mitochondrial small ribosomal subunit"/>
    <property type="evidence" value="ECO:0007669"/>
    <property type="project" value="TreeGrafter"/>
</dbReference>
<evidence type="ECO:0000256" key="7">
    <source>
        <dbReference type="ARBA" id="ARBA00035249"/>
    </source>
</evidence>
<evidence type="ECO:0000313" key="10">
    <source>
        <dbReference type="EMBL" id="KAK1153043.1"/>
    </source>
</evidence>
<comment type="caution">
    <text evidence="10">The sequence shown here is derived from an EMBL/GenBank/DDBJ whole genome shotgun (WGS) entry which is preliminary data.</text>
</comment>
<dbReference type="Proteomes" id="UP001230051">
    <property type="component" value="Unassembled WGS sequence"/>
</dbReference>
<name>A0AAD8CP21_ACIOX</name>
<dbReference type="PANTHER" id="PTHR46685:SF1">
    <property type="entry name" value="SMALL RIBOSOMAL SUBUNIT PROTEIN US15M"/>
    <property type="match status" value="1"/>
</dbReference>
<evidence type="ECO:0000256" key="1">
    <source>
        <dbReference type="ARBA" id="ARBA00004173"/>
    </source>
</evidence>
<evidence type="ECO:0000256" key="6">
    <source>
        <dbReference type="ARBA" id="ARBA00023274"/>
    </source>
</evidence>
<organism evidence="10 11">
    <name type="scientific">Acipenser oxyrinchus oxyrinchus</name>
    <dbReference type="NCBI Taxonomy" id="40147"/>
    <lineage>
        <taxon>Eukaryota</taxon>
        <taxon>Metazoa</taxon>
        <taxon>Chordata</taxon>
        <taxon>Craniata</taxon>
        <taxon>Vertebrata</taxon>
        <taxon>Euteleostomi</taxon>
        <taxon>Actinopterygii</taxon>
        <taxon>Chondrostei</taxon>
        <taxon>Acipenseriformes</taxon>
        <taxon>Acipenseridae</taxon>
        <taxon>Acipenser</taxon>
    </lineage>
</organism>
<dbReference type="GO" id="GO:0032543">
    <property type="term" value="P:mitochondrial translation"/>
    <property type="evidence" value="ECO:0007669"/>
    <property type="project" value="TreeGrafter"/>
</dbReference>
<dbReference type="FunFam" id="1.10.287.10:FF:000015">
    <property type="entry name" value="Mitochondrial ribosomal protein S15"/>
    <property type="match status" value="1"/>
</dbReference>
<gene>
    <name evidence="10" type="primary">mrps15</name>
    <name evidence="10" type="ORF">AOXY_G30375</name>
</gene>
<dbReference type="Pfam" id="PF00312">
    <property type="entry name" value="Ribosomal_S15"/>
    <property type="match status" value="1"/>
</dbReference>
<dbReference type="SUPFAM" id="SSF47060">
    <property type="entry name" value="S15/NS1 RNA-binding domain"/>
    <property type="match status" value="1"/>
</dbReference>
<dbReference type="GO" id="GO:0003735">
    <property type="term" value="F:structural constituent of ribosome"/>
    <property type="evidence" value="ECO:0007669"/>
    <property type="project" value="InterPro"/>
</dbReference>
<sequence length="271" mass="31533">MILRRAFSSALCLGEWSTAMSSFTRNSSVLATKHRSGCVTARPLSGFCHYRSNSKEEQKRETRNKGLTVQAVRCYARPIRKKQDYPSQLADLPPSLLKKEYAGIQCANQTDDLVKKLLTLELASHKEKLKIKTEQMIDMVRRNPNDNGSTEVQVATLTVNIRNLQEHLQKHPKDKSNKRRMLMAIDRRKKLLKYLRRTRYDLFENVCKQLGITYTFPQEYYRKATRRWAAKKALCIKVFNEVRKQRLAERLRQKEAEAVKQESAAKEESPV</sequence>
<comment type="subcellular location">
    <subcellularLocation>
        <location evidence="1">Mitochondrion</location>
    </subcellularLocation>
</comment>
<evidence type="ECO:0000256" key="8">
    <source>
        <dbReference type="ARBA" id="ARBA00035528"/>
    </source>
</evidence>
<dbReference type="GO" id="GO:0003723">
    <property type="term" value="F:RNA binding"/>
    <property type="evidence" value="ECO:0007669"/>
    <property type="project" value="TreeGrafter"/>
</dbReference>
<dbReference type="InterPro" id="IPR000589">
    <property type="entry name" value="Ribosomal_uS15"/>
</dbReference>
<keyword evidence="4 9" id="KW-0689">Ribosomal protein</keyword>
<dbReference type="AlphaFoldDB" id="A0AAD8CP21"/>
<dbReference type="SMART" id="SM01387">
    <property type="entry name" value="Ribosomal_S15"/>
    <property type="match status" value="1"/>
</dbReference>
<dbReference type="CDD" id="cd00353">
    <property type="entry name" value="Ribosomal_S15p_S13e"/>
    <property type="match status" value="1"/>
</dbReference>
<evidence type="ECO:0000256" key="5">
    <source>
        <dbReference type="ARBA" id="ARBA00023128"/>
    </source>
</evidence>
<keyword evidence="11" id="KW-1185">Reference proteome</keyword>
<dbReference type="InterPro" id="IPR009068">
    <property type="entry name" value="uS15_NS1_RNA-bd_sf"/>
</dbReference>